<dbReference type="CDD" id="cd00090">
    <property type="entry name" value="HTH_ARSR"/>
    <property type="match status" value="1"/>
</dbReference>
<dbReference type="FunFam" id="1.10.10.10:FF:000186">
    <property type="entry name" value="AsnC family transcriptional regulator"/>
    <property type="match status" value="1"/>
</dbReference>
<dbReference type="SUPFAM" id="SSF54909">
    <property type="entry name" value="Dimeric alpha+beta barrel"/>
    <property type="match status" value="1"/>
</dbReference>
<reference evidence="6 8" key="2">
    <citation type="submission" date="2019-03" db="EMBL/GenBank/DDBJ databases">
        <title>Genomic Encyclopedia of Type Strains, Phase IV (KMG-IV): sequencing the most valuable type-strain genomes for metagenomic binning, comparative biology and taxonomic classification.</title>
        <authorList>
            <person name="Goeker M."/>
        </authorList>
    </citation>
    <scope>NUCLEOTIDE SEQUENCE [LARGE SCALE GENOMIC DNA]</scope>
    <source>
        <strain evidence="6 8">DSM 15264</strain>
    </source>
</reference>
<reference evidence="5 7" key="1">
    <citation type="submission" date="2018-02" db="EMBL/GenBank/DDBJ databases">
        <title>Reclassifiation of [Polyangium] brachysporum DSM 7029 as Guopingzhaonella breviflexa gen. nov., sp. nov., a member of the family Comamonadaceae.</title>
        <authorList>
            <person name="Tang B."/>
        </authorList>
    </citation>
    <scope>NUCLEOTIDE SEQUENCE [LARGE SCALE GENOMIC DNA]</scope>
    <source>
        <strain evidence="5 7">DSM 15344</strain>
    </source>
</reference>
<dbReference type="InterPro" id="IPR000485">
    <property type="entry name" value="AsnC-type_HTH_dom"/>
</dbReference>
<gene>
    <name evidence="5" type="ORF">C1702_12360</name>
    <name evidence="6" type="ORF">EV676_11186</name>
</gene>
<organism evidence="5 7">
    <name type="scientific">Caldimonas thermodepolymerans</name>
    <dbReference type="NCBI Taxonomy" id="215580"/>
    <lineage>
        <taxon>Bacteria</taxon>
        <taxon>Pseudomonadati</taxon>
        <taxon>Pseudomonadota</taxon>
        <taxon>Betaproteobacteria</taxon>
        <taxon>Burkholderiales</taxon>
        <taxon>Sphaerotilaceae</taxon>
        <taxon>Caldimonas</taxon>
    </lineage>
</organism>
<keyword evidence="3" id="KW-0804">Transcription</keyword>
<dbReference type="Gene3D" id="3.30.70.920">
    <property type="match status" value="1"/>
</dbReference>
<keyword evidence="1" id="KW-0805">Transcription regulation</keyword>
<evidence type="ECO:0000256" key="1">
    <source>
        <dbReference type="ARBA" id="ARBA00023015"/>
    </source>
</evidence>
<evidence type="ECO:0000259" key="4">
    <source>
        <dbReference type="PROSITE" id="PS50956"/>
    </source>
</evidence>
<dbReference type="EMBL" id="SLXF01000011">
    <property type="protein sequence ID" value="TCP04185.1"/>
    <property type="molecule type" value="Genomic_DNA"/>
</dbReference>
<dbReference type="InterPro" id="IPR036390">
    <property type="entry name" value="WH_DNA-bd_sf"/>
</dbReference>
<dbReference type="GO" id="GO:0006355">
    <property type="term" value="P:regulation of DNA-templated transcription"/>
    <property type="evidence" value="ECO:0007669"/>
    <property type="project" value="UniProtKB-ARBA"/>
</dbReference>
<dbReference type="EMBL" id="PSNY01000013">
    <property type="protein sequence ID" value="PPE69284.1"/>
    <property type="molecule type" value="Genomic_DNA"/>
</dbReference>
<name>A0A2S5T2Q1_9BURK</name>
<dbReference type="GO" id="GO:0043565">
    <property type="term" value="F:sequence-specific DNA binding"/>
    <property type="evidence" value="ECO:0007669"/>
    <property type="project" value="InterPro"/>
</dbReference>
<feature type="domain" description="HTH asnC-type" evidence="4">
    <location>
        <begin position="6"/>
        <end position="67"/>
    </location>
</feature>
<dbReference type="GO" id="GO:0043200">
    <property type="term" value="P:response to amino acid"/>
    <property type="evidence" value="ECO:0007669"/>
    <property type="project" value="TreeGrafter"/>
</dbReference>
<comment type="caution">
    <text evidence="5">The sequence shown here is derived from an EMBL/GenBank/DDBJ whole genome shotgun (WGS) entry which is preliminary data.</text>
</comment>
<dbReference type="InterPro" id="IPR019887">
    <property type="entry name" value="Tscrpt_reg_AsnC/Lrp_C"/>
</dbReference>
<dbReference type="Proteomes" id="UP000239406">
    <property type="component" value="Unassembled WGS sequence"/>
</dbReference>
<dbReference type="InterPro" id="IPR011991">
    <property type="entry name" value="ArsR-like_HTH"/>
</dbReference>
<protein>
    <submittedName>
        <fullName evidence="5">AsnC family transcriptional regulator</fullName>
    </submittedName>
    <submittedName>
        <fullName evidence="6">Lrp/AsnC family leucine-responsive transcriptional regulator</fullName>
    </submittedName>
</protein>
<keyword evidence="7" id="KW-1185">Reference proteome</keyword>
<dbReference type="PANTHER" id="PTHR30154">
    <property type="entry name" value="LEUCINE-RESPONSIVE REGULATORY PROTEIN"/>
    <property type="match status" value="1"/>
</dbReference>
<dbReference type="PANTHER" id="PTHR30154:SF34">
    <property type="entry name" value="TRANSCRIPTIONAL REGULATOR AZLB"/>
    <property type="match status" value="1"/>
</dbReference>
<proteinExistence type="predicted"/>
<evidence type="ECO:0000313" key="7">
    <source>
        <dbReference type="Proteomes" id="UP000239406"/>
    </source>
</evidence>
<dbReference type="Proteomes" id="UP000294772">
    <property type="component" value="Unassembled WGS sequence"/>
</dbReference>
<keyword evidence="2" id="KW-0238">DNA-binding</keyword>
<dbReference type="PRINTS" id="PR00033">
    <property type="entry name" value="HTHASNC"/>
</dbReference>
<dbReference type="AlphaFoldDB" id="A0A2S5T2Q1"/>
<dbReference type="PROSITE" id="PS50956">
    <property type="entry name" value="HTH_ASNC_2"/>
    <property type="match status" value="1"/>
</dbReference>
<dbReference type="Pfam" id="PF13412">
    <property type="entry name" value="HTH_24"/>
    <property type="match status" value="1"/>
</dbReference>
<dbReference type="InterPro" id="IPR036388">
    <property type="entry name" value="WH-like_DNA-bd_sf"/>
</dbReference>
<dbReference type="GO" id="GO:0005829">
    <property type="term" value="C:cytosol"/>
    <property type="evidence" value="ECO:0007669"/>
    <property type="project" value="TreeGrafter"/>
</dbReference>
<evidence type="ECO:0000313" key="8">
    <source>
        <dbReference type="Proteomes" id="UP000294772"/>
    </source>
</evidence>
<evidence type="ECO:0000313" key="5">
    <source>
        <dbReference type="EMBL" id="PPE69284.1"/>
    </source>
</evidence>
<dbReference type="Gene3D" id="1.10.10.10">
    <property type="entry name" value="Winged helix-like DNA-binding domain superfamily/Winged helix DNA-binding domain"/>
    <property type="match status" value="1"/>
</dbReference>
<dbReference type="Pfam" id="PF01037">
    <property type="entry name" value="AsnC_trans_reg"/>
    <property type="match status" value="1"/>
</dbReference>
<dbReference type="SMART" id="SM00344">
    <property type="entry name" value="HTH_ASNC"/>
    <property type="match status" value="1"/>
</dbReference>
<evidence type="ECO:0000256" key="2">
    <source>
        <dbReference type="ARBA" id="ARBA00023125"/>
    </source>
</evidence>
<evidence type="ECO:0000313" key="6">
    <source>
        <dbReference type="EMBL" id="TCP04185.1"/>
    </source>
</evidence>
<dbReference type="InterPro" id="IPR019888">
    <property type="entry name" value="Tscrpt_reg_AsnC-like"/>
</dbReference>
<dbReference type="SUPFAM" id="SSF46785">
    <property type="entry name" value="Winged helix' DNA-binding domain"/>
    <property type="match status" value="1"/>
</dbReference>
<sequence>MAGAALDAIDRRILQVLQEDGRASNVELAQRVHLSAPQCLRRVRALEERGVILGYTARVDREALGYGVMAYVNLNIDREQFGRVRELEQVLRSFPEIIECHCISGDHDYLLKVVARDLKSLSQFLTDRLMQVPGVDDVRSMICMEEIKPGAPLPVDAA</sequence>
<dbReference type="InterPro" id="IPR011008">
    <property type="entry name" value="Dimeric_a/b-barrel"/>
</dbReference>
<dbReference type="RefSeq" id="WP_104358017.1">
    <property type="nucleotide sequence ID" value="NZ_CALFFA010000048.1"/>
</dbReference>
<accession>A0A2S5T2Q1</accession>
<evidence type="ECO:0000256" key="3">
    <source>
        <dbReference type="ARBA" id="ARBA00023163"/>
    </source>
</evidence>
<dbReference type="OrthoDB" id="8526125at2"/>